<dbReference type="InterPro" id="IPR005743">
    <property type="entry name" value="GyrA"/>
</dbReference>
<dbReference type="PROSITE" id="PS52040">
    <property type="entry name" value="TOPO_IIA"/>
    <property type="match status" value="1"/>
</dbReference>
<organism evidence="11 12">
    <name type="scientific">Methanocalculus taiwanensis</name>
    <dbReference type="NCBI Taxonomy" id="106207"/>
    <lineage>
        <taxon>Archaea</taxon>
        <taxon>Methanobacteriati</taxon>
        <taxon>Methanobacteriota</taxon>
        <taxon>Stenosarchaea group</taxon>
        <taxon>Methanomicrobia</taxon>
        <taxon>Methanomicrobiales</taxon>
        <taxon>Methanocalculaceae</taxon>
        <taxon>Methanocalculus</taxon>
    </lineage>
</organism>
<dbReference type="InterPro" id="IPR050220">
    <property type="entry name" value="Type_II_DNA_Topoisomerases"/>
</dbReference>
<dbReference type="GO" id="GO:0005737">
    <property type="term" value="C:cytoplasm"/>
    <property type="evidence" value="ECO:0007669"/>
    <property type="project" value="UniProtKB-SubCell"/>
</dbReference>
<dbReference type="InterPro" id="IPR035516">
    <property type="entry name" value="Gyrase/topoIV_suA_C"/>
</dbReference>
<evidence type="ECO:0000259" key="10">
    <source>
        <dbReference type="PROSITE" id="PS52040"/>
    </source>
</evidence>
<gene>
    <name evidence="9 11" type="primary">gyrA</name>
    <name evidence="11" type="ORF">FTO68_09950</name>
</gene>
<dbReference type="NCBIfam" id="TIGR01063">
    <property type="entry name" value="gyrA"/>
    <property type="match status" value="1"/>
</dbReference>
<evidence type="ECO:0000256" key="1">
    <source>
        <dbReference type="ARBA" id="ARBA00000185"/>
    </source>
</evidence>
<dbReference type="GO" id="GO:0003918">
    <property type="term" value="F:DNA topoisomerase type II (double strand cut, ATP-hydrolyzing) activity"/>
    <property type="evidence" value="ECO:0007669"/>
    <property type="project" value="UniProtKB-UniRule"/>
</dbReference>
<accession>A0ABD4TNT8</accession>
<evidence type="ECO:0000256" key="8">
    <source>
        <dbReference type="ARBA" id="ARBA00063644"/>
    </source>
</evidence>
<dbReference type="Pfam" id="PF03989">
    <property type="entry name" value="DNA_gyraseA_C"/>
    <property type="match status" value="6"/>
</dbReference>
<dbReference type="InterPro" id="IPR002205">
    <property type="entry name" value="Topo_IIA_dom_A"/>
</dbReference>
<dbReference type="SUPFAM" id="SSF101904">
    <property type="entry name" value="GyrA/ParC C-terminal domain-like"/>
    <property type="match status" value="1"/>
</dbReference>
<proteinExistence type="inferred from homology"/>
<evidence type="ECO:0000256" key="9">
    <source>
        <dbReference type="HAMAP-Rule" id="MF_01897"/>
    </source>
</evidence>
<comment type="function">
    <text evidence="9">A type II topoisomerase that negatively supercoils closed circular double-stranded (ds) DNA in an ATP-dependent manner to modulate DNA topology and maintain chromosomes in an underwound state. Negative supercoiling favors strand separation, and DNA replication, transcription, recombination and repair, all of which involve strand separation. Also able to catalyze the interconversion of other topological isomers of dsDNA rings, including catenanes and knotted rings. Type II topoisomerases break and join 2 DNA strands simultaneously in an ATP-dependent manner.</text>
</comment>
<evidence type="ECO:0000256" key="6">
    <source>
        <dbReference type="ARBA" id="ARBA00023125"/>
    </source>
</evidence>
<evidence type="ECO:0000256" key="3">
    <source>
        <dbReference type="ARBA" id="ARBA00022741"/>
    </source>
</evidence>
<dbReference type="GO" id="GO:0003677">
    <property type="term" value="F:DNA binding"/>
    <property type="evidence" value="ECO:0007669"/>
    <property type="project" value="UniProtKB-UniRule"/>
</dbReference>
<keyword evidence="3 9" id="KW-0547">Nucleotide-binding</keyword>
<dbReference type="Pfam" id="PF00521">
    <property type="entry name" value="DNA_topoisoIV"/>
    <property type="match status" value="1"/>
</dbReference>
<dbReference type="FunFam" id="2.120.10.90:FF:000005">
    <property type="entry name" value="DNA topoisomerase 4 subunit A"/>
    <property type="match status" value="1"/>
</dbReference>
<keyword evidence="12" id="KW-1185">Reference proteome</keyword>
<comment type="subunit">
    <text evidence="9">Heterotetramer, composed of two GyrA and two GyrB chains. In the heterotetramer, GyrA contains the active site tyrosine that forms a transient covalent intermediate with DNA, while GyrB binds cofactors and catalyzes ATP hydrolysis.</text>
</comment>
<dbReference type="HAMAP" id="MF_01897">
    <property type="entry name" value="GyrA"/>
    <property type="match status" value="1"/>
</dbReference>
<dbReference type="Gene3D" id="1.10.268.10">
    <property type="entry name" value="Topoisomerase, domain 3"/>
    <property type="match status" value="1"/>
</dbReference>
<dbReference type="PANTHER" id="PTHR43493:SF5">
    <property type="entry name" value="DNA GYRASE SUBUNIT A, CHLOROPLASTIC_MITOCHONDRIAL"/>
    <property type="match status" value="1"/>
</dbReference>
<dbReference type="GO" id="GO:0005524">
    <property type="term" value="F:ATP binding"/>
    <property type="evidence" value="ECO:0007669"/>
    <property type="project" value="UniProtKB-UniRule"/>
</dbReference>
<dbReference type="Gene3D" id="2.120.10.90">
    <property type="entry name" value="DNA gyrase/topoisomerase IV, subunit A, C-terminal"/>
    <property type="match status" value="1"/>
</dbReference>
<dbReference type="InterPro" id="IPR006691">
    <property type="entry name" value="GyrA/parC_rep"/>
</dbReference>
<comment type="miscellaneous">
    <text evidence="9">Few gyrases are as efficient as E.coli at forming negative supercoils. Not all organisms have 2 type II topoisomerases; in organisms with a single type II topoisomerase this enzyme also has to decatenate newly replicated chromosomes.</text>
</comment>
<dbReference type="Proteomes" id="UP001524383">
    <property type="component" value="Unassembled WGS sequence"/>
</dbReference>
<evidence type="ECO:0000256" key="4">
    <source>
        <dbReference type="ARBA" id="ARBA00022840"/>
    </source>
</evidence>
<feature type="active site" description="O-(5'-phospho-DNA)-tyrosine intermediate" evidence="9">
    <location>
        <position position="120"/>
    </location>
</feature>
<protein>
    <recommendedName>
        <fullName evidence="9">DNA gyrase subunit A</fullName>
        <ecNumber evidence="9">5.6.2.2</ecNumber>
    </recommendedName>
</protein>
<dbReference type="AlphaFoldDB" id="A0ABD4TNT8"/>
<dbReference type="InterPro" id="IPR013760">
    <property type="entry name" value="Topo_IIA-like_dom_sf"/>
</dbReference>
<comment type="caution">
    <text evidence="11">The sequence shown here is derived from an EMBL/GenBank/DDBJ whole genome shotgun (WGS) entry which is preliminary data.</text>
</comment>
<dbReference type="CDD" id="cd00187">
    <property type="entry name" value="TOP4c"/>
    <property type="match status" value="1"/>
</dbReference>
<dbReference type="Gene3D" id="3.90.199.10">
    <property type="entry name" value="Topoisomerase II, domain 5"/>
    <property type="match status" value="1"/>
</dbReference>
<comment type="similarity">
    <text evidence="2 9">Belongs to the type II topoisomerase GyrA/ParC subunit family.</text>
</comment>
<reference evidence="11 12" key="1">
    <citation type="submission" date="2019-08" db="EMBL/GenBank/DDBJ databases">
        <authorList>
            <person name="Chen S.-C."/>
            <person name="Lai M.-C."/>
            <person name="You Y.-T."/>
        </authorList>
    </citation>
    <scope>NUCLEOTIDE SEQUENCE [LARGE SCALE GENOMIC DNA]</scope>
    <source>
        <strain evidence="11 12">P2F9704a</strain>
    </source>
</reference>
<sequence length="819" mass="91545">MPVARVIPVPIEEEMKKSYIDYAMSVIIGRAIPDVRDGLKPVHRRTLYAMWGSGNTSDKPFRKSVKAVAATMENYHPHGDSAIYDTLVKMAQPFSYRYMLVEGQGNFGSIDGDSAAAMRYTEARLTKAAEALLIDIEKETVDFIPNFDGSTKEPTVLPARIPNLLVNGTSGIAVGMATNMPPHNLGEVCTLVERFIENPDIPAQEILSIMPGPDFPTGGQIMGSDGILNAYTTGYGRIIVRGVSEIETGKRDAERIIITEIPYQVNKARMIENIAELVREKKIEGISDLRDESDKDGIRIVIELKKGINAQVVLNLLYKHTQLQTTFGVINLSIVHGQPKVLPLTDILRHFLAHRVEVVRRRSEFELKKARERFHILLGLLIALDRIDEVIATIRGSASVEEASAALVSRFGLDEIQADAILKMQLRRLAALEHQKIVDEKNALEAEIARLMELLSSEAAILSVVKDETREIREKFSDPRRTEIAHSADFLDREALIEEKKVFVALTEHNYIKRMPLDTYRQQRRGGRGIIGMSTKEEDCISSVFVASTHDYLLCISDQGRAYWLKVYDIPESTRTSRGKAIVNLLNINNETIQAVIPVSEFRDDRFLFFATRNGTVVKIALDQFSHPRQTGINAIKLREGDSLVDVKWTDGDRELILTTRHGQSLRFHEEAVRPVGRGAMGVRGISLRDGDHLQAVTVIHNDHLLTITEKGYGKRTDFDEFRGHGRGTLGVRNIVTDNRSGMVVASRSVSDTDEIIVMTASGIVIRTRVDEIAIQKRSTRGVRVIRLDEGDRVTGFAIVTQEMLTSQEEGGSDEDHNE</sequence>
<name>A0ABD4TNT8_9EURY</name>
<evidence type="ECO:0000256" key="7">
    <source>
        <dbReference type="ARBA" id="ARBA00023235"/>
    </source>
</evidence>
<comment type="catalytic activity">
    <reaction evidence="1 9">
        <text>ATP-dependent breakage, passage and rejoining of double-stranded DNA.</text>
        <dbReference type="EC" id="5.6.2.2"/>
    </reaction>
</comment>
<evidence type="ECO:0000313" key="11">
    <source>
        <dbReference type="EMBL" id="MCQ1539302.1"/>
    </source>
</evidence>
<dbReference type="GO" id="GO:0006265">
    <property type="term" value="P:DNA topological change"/>
    <property type="evidence" value="ECO:0007669"/>
    <property type="project" value="UniProtKB-UniRule"/>
</dbReference>
<dbReference type="GO" id="GO:0006261">
    <property type="term" value="P:DNA-templated DNA replication"/>
    <property type="evidence" value="ECO:0007669"/>
    <property type="project" value="UniProtKB-UniRule"/>
</dbReference>
<dbReference type="InterPro" id="IPR013758">
    <property type="entry name" value="Topo_IIA_A/C_ab"/>
</dbReference>
<dbReference type="SMART" id="SM00434">
    <property type="entry name" value="TOP4c"/>
    <property type="match status" value="1"/>
</dbReference>
<evidence type="ECO:0000313" key="12">
    <source>
        <dbReference type="Proteomes" id="UP001524383"/>
    </source>
</evidence>
<feature type="short sequence motif" description="GyrA-box" evidence="9">
    <location>
        <begin position="523"/>
        <end position="529"/>
    </location>
</feature>
<dbReference type="NCBIfam" id="NF004044">
    <property type="entry name" value="PRK05561.1"/>
    <property type="match status" value="1"/>
</dbReference>
<keyword evidence="7 9" id="KW-0413">Isomerase</keyword>
<dbReference type="Gene3D" id="3.30.1360.40">
    <property type="match status" value="1"/>
</dbReference>
<feature type="domain" description="Topo IIA-type catalytic" evidence="10">
    <location>
        <begin position="32"/>
        <end position="496"/>
    </location>
</feature>
<dbReference type="PANTHER" id="PTHR43493">
    <property type="entry name" value="DNA GYRASE/TOPOISOMERASE SUBUNIT A"/>
    <property type="match status" value="1"/>
</dbReference>
<evidence type="ECO:0000256" key="5">
    <source>
        <dbReference type="ARBA" id="ARBA00023029"/>
    </source>
</evidence>
<dbReference type="EMBL" id="VOTZ01000024">
    <property type="protein sequence ID" value="MCQ1539302.1"/>
    <property type="molecule type" value="Genomic_DNA"/>
</dbReference>
<dbReference type="FunFam" id="3.30.1360.40:FF:000002">
    <property type="entry name" value="DNA gyrase subunit A"/>
    <property type="match status" value="1"/>
</dbReference>
<evidence type="ECO:0000256" key="2">
    <source>
        <dbReference type="ARBA" id="ARBA00008263"/>
    </source>
</evidence>
<comment type="subunit">
    <text evidence="8">Heterotetramer composed of ParC and ParE.</text>
</comment>
<keyword evidence="9" id="KW-0963">Cytoplasm</keyword>
<dbReference type="FunFam" id="1.10.268.10:FF:000001">
    <property type="entry name" value="DNA gyrase subunit A"/>
    <property type="match status" value="1"/>
</dbReference>
<dbReference type="InterPro" id="IPR013757">
    <property type="entry name" value="Topo_IIA_A_a_sf"/>
</dbReference>
<dbReference type="SUPFAM" id="SSF56719">
    <property type="entry name" value="Type II DNA topoisomerase"/>
    <property type="match status" value="1"/>
</dbReference>
<keyword evidence="5 9" id="KW-0799">Topoisomerase</keyword>
<keyword evidence="4 9" id="KW-0067">ATP-binding</keyword>
<dbReference type="NCBIfam" id="NF004043">
    <property type="entry name" value="PRK05560.1"/>
    <property type="match status" value="1"/>
</dbReference>
<dbReference type="EC" id="5.6.2.2" evidence="9"/>
<keyword evidence="6 9" id="KW-0238">DNA-binding</keyword>
<comment type="subcellular location">
    <subcellularLocation>
        <location evidence="9">Cytoplasm</location>
    </subcellularLocation>
</comment>